<organism evidence="1 2">
    <name type="scientific">Thermogutta terrifontis</name>
    <dbReference type="NCBI Taxonomy" id="1331910"/>
    <lineage>
        <taxon>Bacteria</taxon>
        <taxon>Pseudomonadati</taxon>
        <taxon>Planctomycetota</taxon>
        <taxon>Planctomycetia</taxon>
        <taxon>Pirellulales</taxon>
        <taxon>Thermoguttaceae</taxon>
        <taxon>Thermogutta</taxon>
    </lineage>
</organism>
<dbReference type="EMBL" id="CP018477">
    <property type="protein sequence ID" value="ASV73223.1"/>
    <property type="molecule type" value="Genomic_DNA"/>
</dbReference>
<evidence type="ECO:0000313" key="1">
    <source>
        <dbReference type="EMBL" id="ASV73223.1"/>
    </source>
</evidence>
<reference evidence="1 2" key="1">
    <citation type="journal article" name="Front. Microbiol.">
        <title>Sugar Metabolism of the First Thermophilic Planctomycete Thermogutta terrifontis: Comparative Genomic and Transcriptomic Approaches.</title>
        <authorList>
            <person name="Elcheninov A.G."/>
            <person name="Menzel P."/>
            <person name="Gudbergsdottir S.R."/>
            <person name="Slesarev A.I."/>
            <person name="Kadnikov V.V."/>
            <person name="Krogh A."/>
            <person name="Bonch-Osmolovskaya E.A."/>
            <person name="Peng X."/>
            <person name="Kublanov I.V."/>
        </authorList>
    </citation>
    <scope>NUCLEOTIDE SEQUENCE [LARGE SCALE GENOMIC DNA]</scope>
    <source>
        <strain evidence="1 2">R1</strain>
    </source>
</reference>
<accession>A0A286RB86</accession>
<keyword evidence="2" id="KW-1185">Reference proteome</keyword>
<dbReference type="AlphaFoldDB" id="A0A286RB86"/>
<name>A0A286RB86_9BACT</name>
<dbReference type="Proteomes" id="UP000215086">
    <property type="component" value="Chromosome"/>
</dbReference>
<sequence>MILRPAAITGHRIRGTGVERDGDPELRIWGIERATRTGLSTRGLAKILPSVTNTH</sequence>
<dbReference type="KEGG" id="ttf:THTE_0621"/>
<gene>
    <name evidence="1" type="ORF">THTE_0621</name>
</gene>
<protein>
    <submittedName>
        <fullName evidence="1">Uncharacterized protein</fullName>
    </submittedName>
</protein>
<proteinExistence type="predicted"/>
<evidence type="ECO:0000313" key="2">
    <source>
        <dbReference type="Proteomes" id="UP000215086"/>
    </source>
</evidence>